<dbReference type="Proteomes" id="UP000265520">
    <property type="component" value="Unassembled WGS sequence"/>
</dbReference>
<name>A0A392RB84_9FABA</name>
<feature type="non-terminal residue" evidence="2">
    <location>
        <position position="24"/>
    </location>
</feature>
<sequence>MATLVAPSNHSPKEDADVLWKAVK</sequence>
<reference evidence="2 3" key="1">
    <citation type="journal article" date="2018" name="Front. Plant Sci.">
        <title>Red Clover (Trifolium pratense) and Zigzag Clover (T. medium) - A Picture of Genomic Similarities and Differences.</title>
        <authorList>
            <person name="Dluhosova J."/>
            <person name="Istvanek J."/>
            <person name="Nedelnik J."/>
            <person name="Repkova J."/>
        </authorList>
    </citation>
    <scope>NUCLEOTIDE SEQUENCE [LARGE SCALE GENOMIC DNA]</scope>
    <source>
        <strain evidence="3">cv. 10/8</strain>
        <tissue evidence="2">Leaf</tissue>
    </source>
</reference>
<comment type="caution">
    <text evidence="2">The sequence shown here is derived from an EMBL/GenBank/DDBJ whole genome shotgun (WGS) entry which is preliminary data.</text>
</comment>
<proteinExistence type="predicted"/>
<feature type="compositionally biased region" description="Polar residues" evidence="1">
    <location>
        <begin position="1"/>
        <end position="10"/>
    </location>
</feature>
<evidence type="ECO:0000313" key="3">
    <source>
        <dbReference type="Proteomes" id="UP000265520"/>
    </source>
</evidence>
<evidence type="ECO:0000256" key="1">
    <source>
        <dbReference type="SAM" id="MobiDB-lite"/>
    </source>
</evidence>
<accession>A0A392RB84</accession>
<dbReference type="AlphaFoldDB" id="A0A392RB84"/>
<evidence type="ECO:0000313" key="2">
    <source>
        <dbReference type="EMBL" id="MCI33873.1"/>
    </source>
</evidence>
<dbReference type="EMBL" id="LXQA010208266">
    <property type="protein sequence ID" value="MCI33873.1"/>
    <property type="molecule type" value="Genomic_DNA"/>
</dbReference>
<protein>
    <submittedName>
        <fullName evidence="2">Annexin</fullName>
    </submittedName>
</protein>
<feature type="region of interest" description="Disordered" evidence="1">
    <location>
        <begin position="1"/>
        <end position="24"/>
    </location>
</feature>
<keyword evidence="3" id="KW-1185">Reference proteome</keyword>
<organism evidence="2 3">
    <name type="scientific">Trifolium medium</name>
    <dbReference type="NCBI Taxonomy" id="97028"/>
    <lineage>
        <taxon>Eukaryota</taxon>
        <taxon>Viridiplantae</taxon>
        <taxon>Streptophyta</taxon>
        <taxon>Embryophyta</taxon>
        <taxon>Tracheophyta</taxon>
        <taxon>Spermatophyta</taxon>
        <taxon>Magnoliopsida</taxon>
        <taxon>eudicotyledons</taxon>
        <taxon>Gunneridae</taxon>
        <taxon>Pentapetalae</taxon>
        <taxon>rosids</taxon>
        <taxon>fabids</taxon>
        <taxon>Fabales</taxon>
        <taxon>Fabaceae</taxon>
        <taxon>Papilionoideae</taxon>
        <taxon>50 kb inversion clade</taxon>
        <taxon>NPAAA clade</taxon>
        <taxon>Hologalegina</taxon>
        <taxon>IRL clade</taxon>
        <taxon>Trifolieae</taxon>
        <taxon>Trifolium</taxon>
    </lineage>
</organism>